<evidence type="ECO:0000313" key="3">
    <source>
        <dbReference type="Proteomes" id="UP001595962"/>
    </source>
</evidence>
<dbReference type="Gene3D" id="2.30.42.10">
    <property type="match status" value="1"/>
</dbReference>
<dbReference type="Gene3D" id="1.10.390.10">
    <property type="entry name" value="Neutral Protease Domain 2"/>
    <property type="match status" value="1"/>
</dbReference>
<dbReference type="InterPro" id="IPR007963">
    <property type="entry name" value="Peptidase_M61_catalytic"/>
</dbReference>
<dbReference type="InterPro" id="IPR036034">
    <property type="entry name" value="PDZ_sf"/>
</dbReference>
<dbReference type="InterPro" id="IPR024191">
    <property type="entry name" value="Peptidase_M61"/>
</dbReference>
<dbReference type="EMBL" id="JBHSGB010000005">
    <property type="protein sequence ID" value="MFC4654315.1"/>
    <property type="molecule type" value="Genomic_DNA"/>
</dbReference>
<dbReference type="Pfam" id="PF13180">
    <property type="entry name" value="PDZ_2"/>
    <property type="match status" value="1"/>
</dbReference>
<accession>A0ABV9JHX5</accession>
<dbReference type="SMART" id="SM00228">
    <property type="entry name" value="PDZ"/>
    <property type="match status" value="1"/>
</dbReference>
<dbReference type="Pfam" id="PF17899">
    <property type="entry name" value="Peptidase_M61_N"/>
    <property type="match status" value="1"/>
</dbReference>
<dbReference type="SUPFAM" id="SSF55486">
    <property type="entry name" value="Metalloproteases ('zincins'), catalytic domain"/>
    <property type="match status" value="1"/>
</dbReference>
<dbReference type="InterPro" id="IPR040756">
    <property type="entry name" value="Peptidase_M61_N"/>
</dbReference>
<dbReference type="Proteomes" id="UP001595962">
    <property type="component" value="Unassembled WGS sequence"/>
</dbReference>
<dbReference type="InterPro" id="IPR027268">
    <property type="entry name" value="Peptidase_M4/M1_CTD_sf"/>
</dbReference>
<dbReference type="PIRSF" id="PIRSF016493">
    <property type="entry name" value="Glycyl_aminpptds"/>
    <property type="match status" value="1"/>
</dbReference>
<protein>
    <submittedName>
        <fullName evidence="2">M61 family metallopeptidase</fullName>
    </submittedName>
</protein>
<dbReference type="InterPro" id="IPR001478">
    <property type="entry name" value="PDZ"/>
</dbReference>
<dbReference type="Pfam" id="PF05299">
    <property type="entry name" value="Peptidase_M61"/>
    <property type="match status" value="1"/>
</dbReference>
<keyword evidence="3" id="KW-1185">Reference proteome</keyword>
<sequence>MTKVRYQIALIDPVAHLVRVRLDFTPASADPAELSLPAWIPGSYMVRDYAKHLQPLSASDAKGSLRVQQLDKQRWQLAHRGLPVQVEYLVYAFDLSVRGNYLDDQLAALNPCALCLAVTDQTECSLELEITAPGLCDWQVATGLRRDAETGFLGQGFYHADHYQQLIDSPLLLGKLQCQQFDVAGVPHYMVLAGEPTADLPRLCTDLTDVCQRQLEVFGGLPADLTEYWFLSWVTDKGYGGLEHMNSTLLLLSHQDLPHPLRPEESTDAYRTFLGLCSHEYFHTWWVKRAKPAQFFPYQLHAEQYTAQLWLYEGFTSYFDDLALIRSGKIDLPQYLRLLEQNINKVQLVPAEAVQSVADSSFNAWTKYYKQDENAPNAVTSYYLKGSLIALCLQARLQASGLSLEALMQRAWQAFGVSGQGSQEQGFIELTQDYAGTAIAAELDAWVYQTAPLPLKQCLPLLGLAASFRARQHSKDWSGPGTLSYPPRDWGAATAAATDAVLVQQVLVGSAAHQAGLMAQDLIIAANHKKVNETTLLQVLADAEPGSLLSLHLFRRQRLLELKFPVLLAKESLMMLHAENAELVHNWLGVTA</sequence>
<dbReference type="RefSeq" id="WP_377332146.1">
    <property type="nucleotide sequence ID" value="NZ_JBHSGB010000005.1"/>
</dbReference>
<gene>
    <name evidence="2" type="ORF">ACFO3I_04655</name>
</gene>
<dbReference type="Gene3D" id="2.60.40.3650">
    <property type="match status" value="1"/>
</dbReference>
<reference evidence="3" key="1">
    <citation type="journal article" date="2019" name="Int. J. Syst. Evol. Microbiol.">
        <title>The Global Catalogue of Microorganisms (GCM) 10K type strain sequencing project: providing services to taxonomists for standard genome sequencing and annotation.</title>
        <authorList>
            <consortium name="The Broad Institute Genomics Platform"/>
            <consortium name="The Broad Institute Genome Sequencing Center for Infectious Disease"/>
            <person name="Wu L."/>
            <person name="Ma J."/>
        </authorList>
    </citation>
    <scope>NUCLEOTIDE SEQUENCE [LARGE SCALE GENOMIC DNA]</scope>
    <source>
        <strain evidence="3">DT28</strain>
    </source>
</reference>
<organism evidence="2 3">
    <name type="scientific">Rheinheimera marina</name>
    <dbReference type="NCBI Taxonomy" id="1774958"/>
    <lineage>
        <taxon>Bacteria</taxon>
        <taxon>Pseudomonadati</taxon>
        <taxon>Pseudomonadota</taxon>
        <taxon>Gammaproteobacteria</taxon>
        <taxon>Chromatiales</taxon>
        <taxon>Chromatiaceae</taxon>
        <taxon>Rheinheimera</taxon>
    </lineage>
</organism>
<evidence type="ECO:0000259" key="1">
    <source>
        <dbReference type="SMART" id="SM00228"/>
    </source>
</evidence>
<evidence type="ECO:0000313" key="2">
    <source>
        <dbReference type="EMBL" id="MFC4654315.1"/>
    </source>
</evidence>
<comment type="caution">
    <text evidence="2">The sequence shown here is derived from an EMBL/GenBank/DDBJ whole genome shotgun (WGS) entry which is preliminary data.</text>
</comment>
<name>A0ABV9JHX5_9GAMM</name>
<dbReference type="SUPFAM" id="SSF50156">
    <property type="entry name" value="PDZ domain-like"/>
    <property type="match status" value="1"/>
</dbReference>
<feature type="domain" description="PDZ" evidence="1">
    <location>
        <begin position="488"/>
        <end position="557"/>
    </location>
</feature>
<proteinExistence type="predicted"/>